<organism evidence="4 5">
    <name type="scientific">Cryptolaemus montrouzieri</name>
    <dbReference type="NCBI Taxonomy" id="559131"/>
    <lineage>
        <taxon>Eukaryota</taxon>
        <taxon>Metazoa</taxon>
        <taxon>Ecdysozoa</taxon>
        <taxon>Arthropoda</taxon>
        <taxon>Hexapoda</taxon>
        <taxon>Insecta</taxon>
        <taxon>Pterygota</taxon>
        <taxon>Neoptera</taxon>
        <taxon>Endopterygota</taxon>
        <taxon>Coleoptera</taxon>
        <taxon>Polyphaga</taxon>
        <taxon>Cucujiformia</taxon>
        <taxon>Coccinelloidea</taxon>
        <taxon>Coccinellidae</taxon>
        <taxon>Scymninae</taxon>
        <taxon>Scymnini</taxon>
        <taxon>Cryptolaemus</taxon>
    </lineage>
</organism>
<evidence type="ECO:0000256" key="2">
    <source>
        <dbReference type="SAM" id="MobiDB-lite"/>
    </source>
</evidence>
<proteinExistence type="predicted"/>
<feature type="region of interest" description="Disordered" evidence="2">
    <location>
        <begin position="341"/>
        <end position="367"/>
    </location>
</feature>
<comment type="caution">
    <text evidence="4">The sequence shown here is derived from an EMBL/GenBank/DDBJ whole genome shotgun (WGS) entry which is preliminary data.</text>
</comment>
<dbReference type="PANTHER" id="PTHR21683:SF2">
    <property type="entry name" value="COILED-COIL DOMAIN-CONTAINING PROTEIN 42 LIKE-2-LIKE"/>
    <property type="match status" value="1"/>
</dbReference>
<feature type="compositionally biased region" description="Basic and acidic residues" evidence="2">
    <location>
        <begin position="345"/>
        <end position="357"/>
    </location>
</feature>
<name>A0ABD2N2H8_9CUCU</name>
<dbReference type="InterPro" id="IPR025252">
    <property type="entry name" value="DUF4200"/>
</dbReference>
<protein>
    <recommendedName>
        <fullName evidence="3">DUF4200 domain-containing protein</fullName>
    </recommendedName>
</protein>
<accession>A0ABD2N2H8</accession>
<gene>
    <name evidence="4" type="ORF">HHI36_014102</name>
</gene>
<evidence type="ECO:0000259" key="3">
    <source>
        <dbReference type="Pfam" id="PF13863"/>
    </source>
</evidence>
<dbReference type="AlphaFoldDB" id="A0ABD2N2H8"/>
<keyword evidence="5" id="KW-1185">Reference proteome</keyword>
<evidence type="ECO:0000313" key="5">
    <source>
        <dbReference type="Proteomes" id="UP001516400"/>
    </source>
</evidence>
<dbReference type="EMBL" id="JABFTP020000062">
    <property type="protein sequence ID" value="KAL3272637.1"/>
    <property type="molecule type" value="Genomic_DNA"/>
</dbReference>
<feature type="compositionally biased region" description="Acidic residues" evidence="2">
    <location>
        <begin position="358"/>
        <end position="367"/>
    </location>
</feature>
<dbReference type="GO" id="GO:0005856">
    <property type="term" value="C:cytoskeleton"/>
    <property type="evidence" value="ECO:0007669"/>
    <property type="project" value="UniProtKB-ARBA"/>
</dbReference>
<keyword evidence="1" id="KW-0175">Coiled coil</keyword>
<dbReference type="InterPro" id="IPR051147">
    <property type="entry name" value="CFAP_domain-containing"/>
</dbReference>
<reference evidence="4 5" key="1">
    <citation type="journal article" date="2021" name="BMC Biol.">
        <title>Horizontally acquired antibacterial genes associated with adaptive radiation of ladybird beetles.</title>
        <authorList>
            <person name="Li H.S."/>
            <person name="Tang X.F."/>
            <person name="Huang Y.H."/>
            <person name="Xu Z.Y."/>
            <person name="Chen M.L."/>
            <person name="Du X.Y."/>
            <person name="Qiu B.Y."/>
            <person name="Chen P.T."/>
            <person name="Zhang W."/>
            <person name="Slipinski A."/>
            <person name="Escalona H.E."/>
            <person name="Waterhouse R.M."/>
            <person name="Zwick A."/>
            <person name="Pang H."/>
        </authorList>
    </citation>
    <scope>NUCLEOTIDE SEQUENCE [LARGE SCALE GENOMIC DNA]</scope>
    <source>
        <strain evidence="4">SYSU2018</strain>
    </source>
</reference>
<evidence type="ECO:0000313" key="4">
    <source>
        <dbReference type="EMBL" id="KAL3272637.1"/>
    </source>
</evidence>
<feature type="region of interest" description="Disordered" evidence="2">
    <location>
        <begin position="1"/>
        <end position="23"/>
    </location>
</feature>
<sequence length="367" mass="43516">MSTRKHSKFKLPPIKQTVDDPATNTSVENFEKTLSVPKDNVRLTPEVDHLLEQSYKDNIHKKLVQLRKKASYITERLEYQWKTLEKKELAFQRTIQAHNRFVKRNLEKRERALLKIQNDIELTRKREKEIKLLDQRYDFFYSVLMQLRVQIKLHSIYEKYLNSVIEHSDCPFKTIHEFLTKYEALDAVKSVCMRRQSEEMATTIEIHDENIEFFRFQDVCIVGLRNELNDVRCKYDEVSRKNLATEVLIQDIVNRAHEYSVRVESCHFMIDAIYRYICQRRKVPIELLKSDIQAKIDCIKSTLGGWAKILTNTEPKTKKKKPKHKGKSFFTARNTTLPKESVVMWEKKTADPTKISDENDEETNQLS</sequence>
<dbReference type="Proteomes" id="UP001516400">
    <property type="component" value="Unassembled WGS sequence"/>
</dbReference>
<feature type="domain" description="DUF4200" evidence="3">
    <location>
        <begin position="58"/>
        <end position="166"/>
    </location>
</feature>
<evidence type="ECO:0000256" key="1">
    <source>
        <dbReference type="ARBA" id="ARBA00023054"/>
    </source>
</evidence>
<dbReference type="Pfam" id="PF13863">
    <property type="entry name" value="DUF4200"/>
    <property type="match status" value="1"/>
</dbReference>
<dbReference type="PANTHER" id="PTHR21683">
    <property type="entry name" value="COILED-COIL DOMAIN-CONTAINING PROTEIN 42 LIKE-2-LIKE-RELATED"/>
    <property type="match status" value="1"/>
</dbReference>